<feature type="transmembrane region" description="Helical" evidence="1">
    <location>
        <begin position="158"/>
        <end position="178"/>
    </location>
</feature>
<feature type="transmembrane region" description="Helical" evidence="1">
    <location>
        <begin position="366"/>
        <end position="382"/>
    </location>
</feature>
<proteinExistence type="predicted"/>
<keyword evidence="1" id="KW-0812">Transmembrane</keyword>
<evidence type="ECO:0000256" key="1">
    <source>
        <dbReference type="SAM" id="Phobius"/>
    </source>
</evidence>
<organism evidence="2 3">
    <name type="scientific">Acanthosepion pharaonis</name>
    <name type="common">Pharaoh cuttlefish</name>
    <name type="synonym">Sepia pharaonis</name>
    <dbReference type="NCBI Taxonomy" id="158019"/>
    <lineage>
        <taxon>Eukaryota</taxon>
        <taxon>Metazoa</taxon>
        <taxon>Spiralia</taxon>
        <taxon>Lophotrochozoa</taxon>
        <taxon>Mollusca</taxon>
        <taxon>Cephalopoda</taxon>
        <taxon>Coleoidea</taxon>
        <taxon>Decapodiformes</taxon>
        <taxon>Sepiida</taxon>
        <taxon>Sepiina</taxon>
        <taxon>Sepiidae</taxon>
        <taxon>Acanthosepion</taxon>
    </lineage>
</organism>
<name>A0A812B824_ACAPH</name>
<feature type="transmembrane region" description="Helical" evidence="1">
    <location>
        <begin position="414"/>
        <end position="432"/>
    </location>
</feature>
<dbReference type="Proteomes" id="UP000597762">
    <property type="component" value="Unassembled WGS sequence"/>
</dbReference>
<sequence length="459" mass="51971">MERQLAGDSCLQMCTPGAVSRSYCMRSQIANPHVSLRKACIYFRSHVNPPLYLYTLTVYSHSNLRHSSFPLSLIYHSFSCLQISLYSLSIGLYCLFAYISLISLTIYTYSLYSPPLPSFLLPSHSSFFLYSIVTLSLKPFSASFSLSFHCQLASHFSVFIFLLFLSVSFSFSVFSFFSLLSLNSLLHCLLASLFTHSFLSPPLSLSLSHSSLCSSSLSRLYIDFSLSLNPSLPHVLSLSTHSPYTHYRLSLIYFLSLYSITHVFSLFIVYSPPPHFLLFYCLHVSLFTHSSFSLSLCTSLSTLLFFSLLSFSHVPLISYLSSLSLFLSHWPPSLSFLSTDSLVTYFSFFSSSLLTFFTHSLSPPSLIYYLSLISFVFLSRYISFQYLLLSSFFSLYYLLSLFLYLFISHSVSSSSVSLLLSSLYSLLSPFLYKITYASCFFRATSRDSLSAACLFHPSK</sequence>
<feature type="transmembrane region" description="Helical" evidence="1">
    <location>
        <begin position="303"/>
        <end position="322"/>
    </location>
</feature>
<dbReference type="EMBL" id="CAHIKZ030000506">
    <property type="protein sequence ID" value="CAE1177636.1"/>
    <property type="molecule type" value="Genomic_DNA"/>
</dbReference>
<dbReference type="AlphaFoldDB" id="A0A812B824"/>
<gene>
    <name evidence="2" type="ORF">SPHA_14752</name>
</gene>
<protein>
    <submittedName>
        <fullName evidence="2">Uncharacterized protein</fullName>
    </submittedName>
</protein>
<keyword evidence="3" id="KW-1185">Reference proteome</keyword>
<keyword evidence="1" id="KW-0472">Membrane</keyword>
<keyword evidence="1" id="KW-1133">Transmembrane helix</keyword>
<feature type="transmembrane region" description="Helical" evidence="1">
    <location>
        <begin position="127"/>
        <end position="146"/>
    </location>
</feature>
<comment type="caution">
    <text evidence="2">The sequence shown here is derived from an EMBL/GenBank/DDBJ whole genome shotgun (WGS) entry which is preliminary data.</text>
</comment>
<feature type="transmembrane region" description="Helical" evidence="1">
    <location>
        <begin position="388"/>
        <end position="407"/>
    </location>
</feature>
<evidence type="ECO:0000313" key="3">
    <source>
        <dbReference type="Proteomes" id="UP000597762"/>
    </source>
</evidence>
<feature type="transmembrane region" description="Helical" evidence="1">
    <location>
        <begin position="251"/>
        <end position="270"/>
    </location>
</feature>
<accession>A0A812B824</accession>
<reference evidence="2" key="1">
    <citation type="submission" date="2021-01" db="EMBL/GenBank/DDBJ databases">
        <authorList>
            <person name="Li R."/>
            <person name="Bekaert M."/>
        </authorList>
    </citation>
    <scope>NUCLEOTIDE SEQUENCE</scope>
    <source>
        <strain evidence="2">Farmed</strain>
    </source>
</reference>
<feature type="transmembrane region" description="Helical" evidence="1">
    <location>
        <begin position="85"/>
        <end position="107"/>
    </location>
</feature>
<evidence type="ECO:0000313" key="2">
    <source>
        <dbReference type="EMBL" id="CAE1177636.1"/>
    </source>
</evidence>